<reference evidence="13" key="1">
    <citation type="submission" date="2025-08" db="UniProtKB">
        <authorList>
            <consortium name="RefSeq"/>
        </authorList>
    </citation>
    <scope>IDENTIFICATION</scope>
    <source>
        <tissue evidence="13">Muscle</tissue>
    </source>
</reference>
<evidence type="ECO:0000256" key="4">
    <source>
        <dbReference type="ARBA" id="ARBA00022692"/>
    </source>
</evidence>
<dbReference type="Proteomes" id="UP000694941">
    <property type="component" value="Unplaced"/>
</dbReference>
<feature type="domain" description="G-protein coupled receptors family 1 profile" evidence="11">
    <location>
        <begin position="55"/>
        <end position="145"/>
    </location>
</feature>
<feature type="transmembrane region" description="Helical" evidence="10">
    <location>
        <begin position="76"/>
        <end position="97"/>
    </location>
</feature>
<dbReference type="Gene3D" id="1.20.1070.10">
    <property type="entry name" value="Rhodopsin 7-helix transmembrane proteins"/>
    <property type="match status" value="1"/>
</dbReference>
<keyword evidence="5 10" id="KW-1133">Transmembrane helix</keyword>
<evidence type="ECO:0000256" key="9">
    <source>
        <dbReference type="ARBA" id="ARBA00023224"/>
    </source>
</evidence>
<dbReference type="Pfam" id="PF00001">
    <property type="entry name" value="7tm_1"/>
    <property type="match status" value="1"/>
</dbReference>
<evidence type="ECO:0000256" key="5">
    <source>
        <dbReference type="ARBA" id="ARBA00022989"/>
    </source>
</evidence>
<evidence type="ECO:0000256" key="6">
    <source>
        <dbReference type="ARBA" id="ARBA00023040"/>
    </source>
</evidence>
<dbReference type="InterPro" id="IPR017452">
    <property type="entry name" value="GPCR_Rhodpsn_7TM"/>
</dbReference>
<keyword evidence="12" id="KW-1185">Reference proteome</keyword>
<keyword evidence="4 10" id="KW-0812">Transmembrane</keyword>
<evidence type="ECO:0000256" key="7">
    <source>
        <dbReference type="ARBA" id="ARBA00023136"/>
    </source>
</evidence>
<comment type="similarity">
    <text evidence="2">Belongs to the G-protein coupled receptor 1 family.</text>
</comment>
<dbReference type="GeneID" id="106475895"/>
<protein>
    <submittedName>
        <fullName evidence="13">Gonadotropin-releasing hormone receptor-like</fullName>
    </submittedName>
</protein>
<dbReference type="PANTHER" id="PTHR24230">
    <property type="entry name" value="G-PROTEIN COUPLED RECEPTOR"/>
    <property type="match status" value="1"/>
</dbReference>
<comment type="subcellular location">
    <subcellularLocation>
        <location evidence="1">Cell membrane</location>
        <topology evidence="1">Multi-pass membrane protein</topology>
    </subcellularLocation>
</comment>
<evidence type="ECO:0000313" key="12">
    <source>
        <dbReference type="Proteomes" id="UP000694941"/>
    </source>
</evidence>
<feature type="transmembrane region" description="Helical" evidence="10">
    <location>
        <begin position="117"/>
        <end position="135"/>
    </location>
</feature>
<gene>
    <name evidence="13" type="primary">LOC106475895</name>
</gene>
<dbReference type="SUPFAM" id="SSF81321">
    <property type="entry name" value="Family A G protein-coupled receptor-like"/>
    <property type="match status" value="1"/>
</dbReference>
<proteinExistence type="inferred from homology"/>
<evidence type="ECO:0000256" key="10">
    <source>
        <dbReference type="SAM" id="Phobius"/>
    </source>
</evidence>
<keyword evidence="3" id="KW-1003">Cell membrane</keyword>
<name>A0ABM1C0C5_LIMPO</name>
<dbReference type="PROSITE" id="PS50262">
    <property type="entry name" value="G_PROTEIN_RECEP_F1_2"/>
    <property type="match status" value="1"/>
</dbReference>
<evidence type="ECO:0000256" key="1">
    <source>
        <dbReference type="ARBA" id="ARBA00004651"/>
    </source>
</evidence>
<evidence type="ECO:0000259" key="11">
    <source>
        <dbReference type="PROSITE" id="PS50262"/>
    </source>
</evidence>
<evidence type="ECO:0000256" key="2">
    <source>
        <dbReference type="ARBA" id="ARBA00010663"/>
    </source>
</evidence>
<dbReference type="PROSITE" id="PS00237">
    <property type="entry name" value="G_PROTEIN_RECEP_F1_1"/>
    <property type="match status" value="1"/>
</dbReference>
<keyword evidence="6" id="KW-0297">G-protein coupled receptor</keyword>
<dbReference type="InterPro" id="IPR000276">
    <property type="entry name" value="GPCR_Rhodpsn"/>
</dbReference>
<dbReference type="PANTHER" id="PTHR24230:SF75">
    <property type="entry name" value="RELAXIN FAMILY PEPTIDE RECEPTOR 3"/>
    <property type="match status" value="1"/>
</dbReference>
<dbReference type="RefSeq" id="XP_013792025.1">
    <property type="nucleotide sequence ID" value="XM_013936571.1"/>
</dbReference>
<feature type="transmembrane region" description="Helical" evidence="10">
    <location>
        <begin position="42"/>
        <end position="64"/>
    </location>
</feature>
<keyword evidence="8" id="KW-0675">Receptor</keyword>
<sequence length="197" mass="22436">MNITLSTENIWLDTEEHSSSHCCENGSDVVSPLHKTMKNIRVTSLCVLVILGVLGNSLMLGWLWTHRKRRVRIVQLFGHLAIADVLVTLSGTLPLLILEYMGPGWPAGEAFCKIFNFLLGFGSCASNYMMVPIAFDRFRAVKRPLALRLKVDINLINHSLHQINRNLVREYILCNNHSSELIHLLNVMQFLRYPLEL</sequence>
<organism evidence="12 13">
    <name type="scientific">Limulus polyphemus</name>
    <name type="common">Atlantic horseshoe crab</name>
    <dbReference type="NCBI Taxonomy" id="6850"/>
    <lineage>
        <taxon>Eukaryota</taxon>
        <taxon>Metazoa</taxon>
        <taxon>Ecdysozoa</taxon>
        <taxon>Arthropoda</taxon>
        <taxon>Chelicerata</taxon>
        <taxon>Merostomata</taxon>
        <taxon>Xiphosura</taxon>
        <taxon>Limulidae</taxon>
        <taxon>Limulus</taxon>
    </lineage>
</organism>
<keyword evidence="7 10" id="KW-0472">Membrane</keyword>
<evidence type="ECO:0000256" key="8">
    <source>
        <dbReference type="ARBA" id="ARBA00023170"/>
    </source>
</evidence>
<accession>A0ABM1C0C5</accession>
<keyword evidence="9" id="KW-0807">Transducer</keyword>
<evidence type="ECO:0000256" key="3">
    <source>
        <dbReference type="ARBA" id="ARBA00022475"/>
    </source>
</evidence>
<evidence type="ECO:0000313" key="13">
    <source>
        <dbReference type="RefSeq" id="XP_013792025.1"/>
    </source>
</evidence>